<comment type="catalytic activity">
    <reaction evidence="1">
        <text>O-phospho-L-threonyl-[protein] + H2O = L-threonyl-[protein] + phosphate</text>
        <dbReference type="Rhea" id="RHEA:47004"/>
        <dbReference type="Rhea" id="RHEA-COMP:11060"/>
        <dbReference type="Rhea" id="RHEA-COMP:11605"/>
        <dbReference type="ChEBI" id="CHEBI:15377"/>
        <dbReference type="ChEBI" id="CHEBI:30013"/>
        <dbReference type="ChEBI" id="CHEBI:43474"/>
        <dbReference type="ChEBI" id="CHEBI:61977"/>
        <dbReference type="EC" id="3.1.3.16"/>
    </reaction>
</comment>
<name>A0AAN6DAU1_9ASCO</name>
<feature type="compositionally biased region" description="Basic residues" evidence="2">
    <location>
        <begin position="387"/>
        <end position="399"/>
    </location>
</feature>
<sequence>MVASQTSQQISIHRFDSSSQLENVISQVKHRKTQPAGDPSVYTDDLGHRFCTRDRIIVDVEPPTREVPCNDRAGAADPGNGRRRVAQGAQHGARIGAGDGLRRRAWPILRPVQAVRDLRRSRRDLVPVSRRLRGPRLVLAGVLAAAVRDENKPPGHLLHAPRQPRVRADDVVLHVQGRVSQEAQSGGVREIARVVQGAAAGRADGRPVFLRPRRALAAHAPAARPRHDRPLRGQLPVVGAVLRPDVGRPVERLRHGRGRPRLRRELRARLLVHVLLPSRRDVSPGQRAFERDPRAPGPGLRVPHVQADDSTEVPVHDHALLGAQLLRHVRQQGGGAPLRPVLDEHPAVRVAARAVPVAERAGRVHVVDSVCCRAHVGRAAAAAQHLLRRGAGQRHRRGRDRVQADGARGAAQEDPGDRQGVADVQHAAGRGPEGGAAAHAGGRRGAAEGRAAQRAGRAGPQADVVRPGEARGPAQRGHAPQMSNCWREKKYIEVDRPPPEYFHNLIPVAMSPLQNFKAHENSVKIENALRHVKKRDETAAPSDPTVYVDEHGETFITTERIVKDISPPSFRIPADAEVFPDGKMPDYKFLMQHFKQEGRLSEQHLTYILRESAAIFEKEPNMLKVPCPATVVGDIHGQYYDLCKMLNMCGDPAKTQYLFLGDYVDRGDYSMECLILLLAMKMNFPKSFWILRGNHETKRMTEHFTFKRECAVKYSLAVYKEALNTFKMMPFCAVLNEQFFCCHGGLSPELEKLSDISKINRFRYDFPSRGLFSDIMWSDPAPDYDTEALSPTDYDSYFRDNYERHCSYYYSYHAVCHFLKKNNLLSVIRAHQAQDAGYRMYRKNEATGFPSVITLFSAPNYCGTYRNKAAALIYDGSTFNIKQFVATDSPYHLPDFMDVFEWSLPFVSEKVLDILVSILNICTEDELEEETVVARDVVKSLRDVPETSPEATLAAVTGPATGVSPLEARASLRKKLLSIGRMSRMFNILREEAEKVEHLKTYAGGKLPRGVLMDGREELHNRLKSFSEAREADLQNEALPPSAEELERIEEERQRKAREYIDGAGQWPHSA</sequence>
<dbReference type="PROSITE" id="PS00125">
    <property type="entry name" value="SER_THR_PHOSPHATASE"/>
    <property type="match status" value="1"/>
</dbReference>
<dbReference type="EC" id="3.1.3.16" evidence="1"/>
<accession>A0AAN6DAU1</accession>
<dbReference type="EMBL" id="JAHLUH010000001">
    <property type="protein sequence ID" value="KAG7730502.1"/>
    <property type="molecule type" value="Genomic_DNA"/>
</dbReference>
<protein>
    <recommendedName>
        <fullName evidence="1">Serine/threonine-protein phosphatase</fullName>
        <ecNumber evidence="1">3.1.3.16</ecNumber>
    </recommendedName>
</protein>
<dbReference type="Proteomes" id="UP000738402">
    <property type="component" value="Unassembled WGS sequence"/>
</dbReference>
<evidence type="ECO:0000256" key="2">
    <source>
        <dbReference type="SAM" id="MobiDB-lite"/>
    </source>
</evidence>
<dbReference type="PRINTS" id="PR00114">
    <property type="entry name" value="STPHPHTASE"/>
</dbReference>
<dbReference type="SUPFAM" id="SSF56300">
    <property type="entry name" value="Metallo-dependent phosphatases"/>
    <property type="match status" value="1"/>
</dbReference>
<feature type="compositionally biased region" description="Low complexity" evidence="2">
    <location>
        <begin position="426"/>
        <end position="440"/>
    </location>
</feature>
<dbReference type="InterPro" id="IPR043360">
    <property type="entry name" value="PP2B"/>
</dbReference>
<dbReference type="SMART" id="SM00156">
    <property type="entry name" value="PP2Ac"/>
    <property type="match status" value="1"/>
</dbReference>
<feature type="region of interest" description="Disordered" evidence="2">
    <location>
        <begin position="64"/>
        <end position="83"/>
    </location>
</feature>
<feature type="compositionally biased region" description="Basic and acidic residues" evidence="2">
    <location>
        <begin position="1050"/>
        <end position="1061"/>
    </location>
</feature>
<evidence type="ECO:0000313" key="5">
    <source>
        <dbReference type="Proteomes" id="UP000738402"/>
    </source>
</evidence>
<feature type="domain" description="Serine/threonine specific protein phosphatases" evidence="3">
    <location>
        <begin position="691"/>
        <end position="696"/>
    </location>
</feature>
<feature type="region of interest" description="Disordered" evidence="2">
    <location>
        <begin position="387"/>
        <end position="482"/>
    </location>
</feature>
<comment type="similarity">
    <text evidence="1">Belongs to the PPP phosphatase family.</text>
</comment>
<evidence type="ECO:0000256" key="1">
    <source>
        <dbReference type="RuleBase" id="RU004273"/>
    </source>
</evidence>
<reference evidence="4" key="1">
    <citation type="journal article" date="2021" name="G3 (Bethesda)">
        <title>Genomic diversity, chromosomal rearrangements, and interspecies hybridization in the ogataea polymorpha species complex.</title>
        <authorList>
            <person name="Hanson S.J."/>
            <person name="Cinneide E.O."/>
            <person name="Salzberg L.I."/>
            <person name="Wolfe K.H."/>
            <person name="McGowan J."/>
            <person name="Fitzpatrick D.A."/>
            <person name="Matlin K."/>
        </authorList>
    </citation>
    <scope>NUCLEOTIDE SEQUENCE</scope>
    <source>
        <strain evidence="4">83-405-1</strain>
    </source>
</reference>
<dbReference type="PANTHER" id="PTHR45673">
    <property type="entry name" value="SERINE/THREONINE-PROTEIN PHOSPHATASE 2B CATALYTIC SUBUNIT 1-RELATED"/>
    <property type="match status" value="1"/>
</dbReference>
<dbReference type="Pfam" id="PF00149">
    <property type="entry name" value="Metallophos"/>
    <property type="match status" value="1"/>
</dbReference>
<comment type="caution">
    <text evidence="4">The sequence shown here is derived from an EMBL/GenBank/DDBJ whole genome shotgun (WGS) entry which is preliminary data.</text>
</comment>
<proteinExistence type="inferred from homology"/>
<gene>
    <name evidence="4" type="ORF">KL933_000297</name>
</gene>
<feature type="region of interest" description="Disordered" evidence="2">
    <location>
        <begin position="1032"/>
        <end position="1071"/>
    </location>
</feature>
<keyword evidence="1" id="KW-0378">Hydrolase</keyword>
<organism evidence="4 5">
    <name type="scientific">Ogataea haglerorum</name>
    <dbReference type="NCBI Taxonomy" id="1937702"/>
    <lineage>
        <taxon>Eukaryota</taxon>
        <taxon>Fungi</taxon>
        <taxon>Dikarya</taxon>
        <taxon>Ascomycota</taxon>
        <taxon>Saccharomycotina</taxon>
        <taxon>Pichiomycetes</taxon>
        <taxon>Pichiales</taxon>
        <taxon>Pichiaceae</taxon>
        <taxon>Ogataea</taxon>
    </lineage>
</organism>
<dbReference type="Gene3D" id="3.60.21.10">
    <property type="match status" value="1"/>
</dbReference>
<dbReference type="InterPro" id="IPR004843">
    <property type="entry name" value="Calcineurin-like_PHP"/>
</dbReference>
<feature type="compositionally biased region" description="Low complexity" evidence="2">
    <location>
        <begin position="448"/>
        <end position="462"/>
    </location>
</feature>
<dbReference type="GO" id="GO:0097720">
    <property type="term" value="P:calcineurin-mediated signaling"/>
    <property type="evidence" value="ECO:0007669"/>
    <property type="project" value="InterPro"/>
</dbReference>
<evidence type="ECO:0000313" key="4">
    <source>
        <dbReference type="EMBL" id="KAG7730502.1"/>
    </source>
</evidence>
<dbReference type="InterPro" id="IPR006186">
    <property type="entry name" value="Ser/Thr-sp_prot-phosphatase"/>
</dbReference>
<dbReference type="AlphaFoldDB" id="A0AAN6DAU1"/>
<dbReference type="GO" id="GO:0033192">
    <property type="term" value="F:calmodulin-dependent protein phosphatase activity"/>
    <property type="evidence" value="ECO:0007669"/>
    <property type="project" value="InterPro"/>
</dbReference>
<evidence type="ECO:0000259" key="3">
    <source>
        <dbReference type="PROSITE" id="PS00125"/>
    </source>
</evidence>
<dbReference type="InterPro" id="IPR029052">
    <property type="entry name" value="Metallo-depent_PP-like"/>
</dbReference>